<evidence type="ECO:0000313" key="1">
    <source>
        <dbReference type="EMBL" id="GII47818.1"/>
    </source>
</evidence>
<evidence type="ECO:0000313" key="2">
    <source>
        <dbReference type="Proteomes" id="UP000644610"/>
    </source>
</evidence>
<dbReference type="AlphaFoldDB" id="A0A8J3UL31"/>
<protein>
    <submittedName>
        <fullName evidence="1">Uncharacterized protein</fullName>
    </submittedName>
</protein>
<organism evidence="1 2">
    <name type="scientific">Planotetraspora silvatica</name>
    <dbReference type="NCBI Taxonomy" id="234614"/>
    <lineage>
        <taxon>Bacteria</taxon>
        <taxon>Bacillati</taxon>
        <taxon>Actinomycetota</taxon>
        <taxon>Actinomycetes</taxon>
        <taxon>Streptosporangiales</taxon>
        <taxon>Streptosporangiaceae</taxon>
        <taxon>Planotetraspora</taxon>
    </lineage>
</organism>
<gene>
    <name evidence="1" type="ORF">Psi02_42420</name>
</gene>
<reference evidence="1" key="1">
    <citation type="submission" date="2021-01" db="EMBL/GenBank/DDBJ databases">
        <title>Whole genome shotgun sequence of Planotetraspora silvatica NBRC 100141.</title>
        <authorList>
            <person name="Komaki H."/>
            <person name="Tamura T."/>
        </authorList>
    </citation>
    <scope>NUCLEOTIDE SEQUENCE</scope>
    <source>
        <strain evidence="1">NBRC 100141</strain>
    </source>
</reference>
<name>A0A8J3UL31_9ACTN</name>
<proteinExistence type="predicted"/>
<keyword evidence="2" id="KW-1185">Reference proteome</keyword>
<dbReference type="RefSeq" id="WP_203976669.1">
    <property type="nucleotide sequence ID" value="NZ_BAAAKY010000027.1"/>
</dbReference>
<dbReference type="Proteomes" id="UP000644610">
    <property type="component" value="Unassembled WGS sequence"/>
</dbReference>
<sequence length="66" mass="7641">MQIARSSPDHWRSVNKAIPCRTLPSDRHNLMPTGHQNTVVTETTYRKKIRLVLLRDLEKINCLSEA</sequence>
<dbReference type="EMBL" id="BOOQ01000027">
    <property type="protein sequence ID" value="GII47818.1"/>
    <property type="molecule type" value="Genomic_DNA"/>
</dbReference>
<accession>A0A8J3UL31</accession>
<comment type="caution">
    <text evidence="1">The sequence shown here is derived from an EMBL/GenBank/DDBJ whole genome shotgun (WGS) entry which is preliminary data.</text>
</comment>